<gene>
    <name evidence="2" type="ORF">OS242_07005</name>
</gene>
<dbReference type="EMBL" id="JAPMLT010000002">
    <property type="protein sequence ID" value="MCX7569709.1"/>
    <property type="molecule type" value="Genomic_DNA"/>
</dbReference>
<feature type="compositionally biased region" description="Basic residues" evidence="1">
    <location>
        <begin position="41"/>
        <end position="55"/>
    </location>
</feature>
<accession>A0ABT3WYG7</accession>
<protein>
    <submittedName>
        <fullName evidence="2">Uncharacterized protein</fullName>
    </submittedName>
</protein>
<evidence type="ECO:0000313" key="3">
    <source>
        <dbReference type="Proteomes" id="UP001208017"/>
    </source>
</evidence>
<sequence>MLDKILKMLFKSAIKKKYSSSDFKRRGYGYKKYSSSDYEHHSKHGHHHYKHKRKSFSFFSS</sequence>
<organism evidence="2 3">
    <name type="scientific">Tumebacillus lacus</name>
    <dbReference type="NCBI Taxonomy" id="2995335"/>
    <lineage>
        <taxon>Bacteria</taxon>
        <taxon>Bacillati</taxon>
        <taxon>Bacillota</taxon>
        <taxon>Bacilli</taxon>
        <taxon>Bacillales</taxon>
        <taxon>Alicyclobacillaceae</taxon>
        <taxon>Tumebacillus</taxon>
    </lineage>
</organism>
<keyword evidence="3" id="KW-1185">Reference proteome</keyword>
<feature type="region of interest" description="Disordered" evidence="1">
    <location>
        <begin position="39"/>
        <end position="61"/>
    </location>
</feature>
<reference evidence="2 3" key="1">
    <citation type="submission" date="2022-11" db="EMBL/GenBank/DDBJ databases">
        <title>Study of microbial diversity in lake waters.</title>
        <authorList>
            <person name="Zhang J."/>
        </authorList>
    </citation>
    <scope>NUCLEOTIDE SEQUENCE [LARGE SCALE GENOMIC DNA]</scope>
    <source>
        <strain evidence="2 3">DT12</strain>
    </source>
</reference>
<evidence type="ECO:0000313" key="2">
    <source>
        <dbReference type="EMBL" id="MCX7569709.1"/>
    </source>
</evidence>
<comment type="caution">
    <text evidence="2">The sequence shown here is derived from an EMBL/GenBank/DDBJ whole genome shotgun (WGS) entry which is preliminary data.</text>
</comment>
<evidence type="ECO:0000256" key="1">
    <source>
        <dbReference type="SAM" id="MobiDB-lite"/>
    </source>
</evidence>
<dbReference type="Proteomes" id="UP001208017">
    <property type="component" value="Unassembled WGS sequence"/>
</dbReference>
<proteinExistence type="predicted"/>
<name>A0ABT3WYG7_9BACL</name>
<dbReference type="RefSeq" id="WP_267150939.1">
    <property type="nucleotide sequence ID" value="NZ_JAPMLT010000002.1"/>
</dbReference>